<dbReference type="EMBL" id="CAFBPP010000021">
    <property type="protein sequence ID" value="CAB5017511.1"/>
    <property type="molecule type" value="Genomic_DNA"/>
</dbReference>
<keyword evidence="1" id="KW-1133">Transmembrane helix</keyword>
<gene>
    <name evidence="2" type="ORF">UFOPK4114_00657</name>
</gene>
<keyword evidence="1" id="KW-0472">Membrane</keyword>
<accession>A0A6J7QKC5</accession>
<name>A0A6J7QKC5_9ZZZZ</name>
<evidence type="ECO:0000313" key="2">
    <source>
        <dbReference type="EMBL" id="CAB5017511.1"/>
    </source>
</evidence>
<evidence type="ECO:0000256" key="1">
    <source>
        <dbReference type="SAM" id="Phobius"/>
    </source>
</evidence>
<dbReference type="AlphaFoldDB" id="A0A6J7QKC5"/>
<sequence>MDGEVLNLKLGYWPRVKIQAQLIDGVVEIPTGKIAVGDIKSIKAKDPRPLFIKIPIVILGLVPGILYFYFISQPLLLLGLIEIPQYVQKQFNGPQLISRDQMYEQLHTQKYFSHVIHSQALLQPTLIALSFILIALILKPFIVKNALVIKTNDGNSLYMPFSTSLNPYIMFLVEGKRIRRFIKKVKKAQKRSRKNADE</sequence>
<feature type="transmembrane region" description="Helical" evidence="1">
    <location>
        <begin position="50"/>
        <end position="70"/>
    </location>
</feature>
<organism evidence="2">
    <name type="scientific">freshwater metagenome</name>
    <dbReference type="NCBI Taxonomy" id="449393"/>
    <lineage>
        <taxon>unclassified sequences</taxon>
        <taxon>metagenomes</taxon>
        <taxon>ecological metagenomes</taxon>
    </lineage>
</organism>
<keyword evidence="1" id="KW-0812">Transmembrane</keyword>
<reference evidence="2" key="1">
    <citation type="submission" date="2020-05" db="EMBL/GenBank/DDBJ databases">
        <authorList>
            <person name="Chiriac C."/>
            <person name="Salcher M."/>
            <person name="Ghai R."/>
            <person name="Kavagutti S V."/>
        </authorList>
    </citation>
    <scope>NUCLEOTIDE SEQUENCE</scope>
</reference>
<proteinExistence type="predicted"/>
<protein>
    <submittedName>
        <fullName evidence="2">Unannotated protein</fullName>
    </submittedName>
</protein>
<feature type="transmembrane region" description="Helical" evidence="1">
    <location>
        <begin position="121"/>
        <end position="142"/>
    </location>
</feature>